<feature type="compositionally biased region" description="Polar residues" evidence="1">
    <location>
        <begin position="220"/>
        <end position="231"/>
    </location>
</feature>
<feature type="region of interest" description="Disordered" evidence="1">
    <location>
        <begin position="41"/>
        <end position="63"/>
    </location>
</feature>
<proteinExistence type="predicted"/>
<name>A8BS23_GIAIC</name>
<dbReference type="AlphaFoldDB" id="A8BS23"/>
<reference evidence="2 3" key="1">
    <citation type="journal article" date="2007" name="Science">
        <title>Genomic minimalism in the early diverging intestinal parasite Giardia lamblia.</title>
        <authorList>
            <person name="Morrison H.G."/>
            <person name="McArthur A.G."/>
            <person name="Gillin F.D."/>
            <person name="Aley S.B."/>
            <person name="Adam R.D."/>
            <person name="Olsen G.J."/>
            <person name="Best A.A."/>
            <person name="Cande W.Z."/>
            <person name="Chen F."/>
            <person name="Cipriano M.J."/>
            <person name="Davids B.J."/>
            <person name="Dawson S.C."/>
            <person name="Elmendorf H.G."/>
            <person name="Hehl A.B."/>
            <person name="Holder M.E."/>
            <person name="Huse S.M."/>
            <person name="Kim U.U."/>
            <person name="Lasek-Nesselquist E."/>
            <person name="Manning G."/>
            <person name="Nigam A."/>
            <person name="Nixon J.E."/>
            <person name="Palm D."/>
            <person name="Passamaneck N.E."/>
            <person name="Prabhu A."/>
            <person name="Reich C.I."/>
            <person name="Reiner D.S."/>
            <person name="Samuelson J."/>
            <person name="Svard S.G."/>
            <person name="Sogin M.L."/>
        </authorList>
    </citation>
    <scope>NUCLEOTIDE SEQUENCE [LARGE SCALE GENOMIC DNA]</scope>
    <source>
        <strain evidence="2 3">WB C6</strain>
    </source>
</reference>
<dbReference type="OMA" id="IYIHNSE"/>
<accession>A8BS23</accession>
<protein>
    <submittedName>
        <fullName evidence="2">Uncharacterized protein</fullName>
    </submittedName>
</protein>
<dbReference type="RefSeq" id="XP_001705132.1">
    <property type="nucleotide sequence ID" value="XM_001705080.1"/>
</dbReference>
<dbReference type="HOGENOM" id="CLU_373616_0_0_1"/>
<dbReference type="Proteomes" id="UP000001548">
    <property type="component" value="Unassembled WGS sequence"/>
</dbReference>
<evidence type="ECO:0000256" key="1">
    <source>
        <dbReference type="SAM" id="MobiDB-lite"/>
    </source>
</evidence>
<sequence>MALSENALRSTYFNSLATRIDKNLRIYEELSRLVTDSERCVDGSMTGGSTASLTRKQPGPSILSQQTATAADLKEMRNAIKRRQVMHRNALTKSIIDEGRAAYETGSSAHLTVAGSSSPMRAIHKPRPLPQHIEKFLSDEIKQTTTTADAADEVSYLSEDEAAEKKERLKHTLNRVAEIIDTAEVNGEVSTDPDIILAKFYHEDPYVSNVKLIMDSYNTKQTSTQKPQDQAHSSRKKTEQRVKSVEDRIADVISVRENQLVSIISSACSAPSVRNRQGGNVCSIDRDWKEFYNYQGASNFAKKPDFPVSAPTVNSAKNEIMATALARGHATASKKSLWIAPLPHQPVSNSTQQPLCKHLEEAPPITEPLGSALDHGKKRAWRCLRRHEKALRDQLATPNSGLSDRIIKELTAEISEKSAENASLARNLISSGNLKSLTDIARSQNPMINSQLLKSRHSNRVAQLREDAEGGSDDSDLTIMNSAVMRGMPTDSSFSESAPAISLTESETPQLSSLQINSIHIHDRKRFAKQPISTGFKLHTKKMTKSIEMADDETLFDVVIPDNRYDAKNEFNFLSKDDINKYKKILIYIHNSELLEKLEQAKSMEDYEQHIKEYKDTTTRTASPPKQEDDFSSILRIIMPQDRMQTFAAYSALSSMDTASYKKEVVHRLLNVKKAITRSNLKSNDSKLNLYESAKAILQPLLQTRLAARKYPEDRVPLSTGRSEMRLQKCVQRKLWDAKEIEGM</sequence>
<gene>
    <name evidence="2" type="ORF">GL50803_0010079</name>
</gene>
<dbReference type="VEuPathDB" id="GiardiaDB:GL50803_10079"/>
<evidence type="ECO:0000313" key="3">
    <source>
        <dbReference type="Proteomes" id="UP000001548"/>
    </source>
</evidence>
<organism evidence="2 3">
    <name type="scientific">Giardia intestinalis (strain ATCC 50803 / WB clone C6)</name>
    <name type="common">Giardia lamblia</name>
    <dbReference type="NCBI Taxonomy" id="184922"/>
    <lineage>
        <taxon>Eukaryota</taxon>
        <taxon>Metamonada</taxon>
        <taxon>Diplomonadida</taxon>
        <taxon>Hexamitidae</taxon>
        <taxon>Giardiinae</taxon>
        <taxon>Giardia</taxon>
    </lineage>
</organism>
<dbReference type="GeneID" id="5698031"/>
<evidence type="ECO:0000313" key="2">
    <source>
        <dbReference type="EMBL" id="KAE8304733.1"/>
    </source>
</evidence>
<dbReference type="KEGG" id="gla:GL50803_0010079"/>
<keyword evidence="3" id="KW-1185">Reference proteome</keyword>
<dbReference type="EMBL" id="AACB03000001">
    <property type="protein sequence ID" value="KAE8304733.1"/>
    <property type="molecule type" value="Genomic_DNA"/>
</dbReference>
<comment type="caution">
    <text evidence="2">The sequence shown here is derived from an EMBL/GenBank/DDBJ whole genome shotgun (WGS) entry which is preliminary data.</text>
</comment>
<feature type="region of interest" description="Disordered" evidence="1">
    <location>
        <begin position="220"/>
        <end position="243"/>
    </location>
</feature>